<dbReference type="PANTHER" id="PTHR33415:SF23">
    <property type="entry name" value="OS09G0112400 PROTEIN"/>
    <property type="match status" value="1"/>
</dbReference>
<comment type="caution">
    <text evidence="1">The sequence shown here is derived from an EMBL/GenBank/DDBJ whole genome shotgun (WGS) entry which is preliminary data.</text>
</comment>
<gene>
    <name evidence="1" type="ORF">NCGR_LOCUS17593</name>
</gene>
<dbReference type="GO" id="GO:1901259">
    <property type="term" value="P:chloroplast rRNA processing"/>
    <property type="evidence" value="ECO:0007669"/>
    <property type="project" value="TreeGrafter"/>
</dbReference>
<dbReference type="AlphaFoldDB" id="A0A811NPV9"/>
<dbReference type="OrthoDB" id="695233at2759"/>
<evidence type="ECO:0000313" key="2">
    <source>
        <dbReference type="Proteomes" id="UP000604825"/>
    </source>
</evidence>
<evidence type="ECO:0000313" key="1">
    <source>
        <dbReference type="EMBL" id="CAD6225584.1"/>
    </source>
</evidence>
<accession>A0A811NPV9</accession>
<dbReference type="Gene3D" id="3.10.450.40">
    <property type="match status" value="1"/>
</dbReference>
<organism evidence="1 2">
    <name type="scientific">Miscanthus lutarioriparius</name>
    <dbReference type="NCBI Taxonomy" id="422564"/>
    <lineage>
        <taxon>Eukaryota</taxon>
        <taxon>Viridiplantae</taxon>
        <taxon>Streptophyta</taxon>
        <taxon>Embryophyta</taxon>
        <taxon>Tracheophyta</taxon>
        <taxon>Spermatophyta</taxon>
        <taxon>Magnoliopsida</taxon>
        <taxon>Liliopsida</taxon>
        <taxon>Poales</taxon>
        <taxon>Poaceae</taxon>
        <taxon>PACMAD clade</taxon>
        <taxon>Panicoideae</taxon>
        <taxon>Andropogonodae</taxon>
        <taxon>Andropogoneae</taxon>
        <taxon>Saccharinae</taxon>
        <taxon>Miscanthus</taxon>
    </lineage>
</organism>
<name>A0A811NPV9_9POAL</name>
<sequence length="278" mass="30547">MPLPAALARAATQLLRGSLPPAGSAAFVSPLLYRCHRQLCGTPTADEPSAAGPWAEAEAEILRDVEPVVDLVTDIIHSRRYRNDGFLSPDDEKVVTEKLLSHHLRAEEKIGCGLDGIMDVKVYGQATEAAWRWGHVAQHWTLAVDRVTRLDMQMMNKLRVFVPQQRLSSATNKLTGTLSSIQDVSLSIEQEALQTFPCSEEGHDGSFACWAVARILGFPAHGDAMVRTVLTNLREQFSLIADLSSERPFLADLSSERPFLLSLVMGLEVLYGLSGEQI</sequence>
<reference evidence="1" key="1">
    <citation type="submission" date="2020-10" db="EMBL/GenBank/DDBJ databases">
        <authorList>
            <person name="Han B."/>
            <person name="Lu T."/>
            <person name="Zhao Q."/>
            <person name="Huang X."/>
            <person name="Zhao Y."/>
        </authorList>
    </citation>
    <scope>NUCLEOTIDE SEQUENCE</scope>
</reference>
<dbReference type="Proteomes" id="UP000604825">
    <property type="component" value="Unassembled WGS sequence"/>
</dbReference>
<proteinExistence type="predicted"/>
<dbReference type="GO" id="GO:0009507">
    <property type="term" value="C:chloroplast"/>
    <property type="evidence" value="ECO:0007669"/>
    <property type="project" value="TreeGrafter"/>
</dbReference>
<dbReference type="GO" id="GO:0009658">
    <property type="term" value="P:chloroplast organization"/>
    <property type="evidence" value="ECO:0007669"/>
    <property type="project" value="TreeGrafter"/>
</dbReference>
<keyword evidence="2" id="KW-1185">Reference proteome</keyword>
<dbReference type="Pfam" id="PF11523">
    <property type="entry name" value="DUF3223"/>
    <property type="match status" value="1"/>
</dbReference>
<dbReference type="EMBL" id="CAJGYO010000004">
    <property type="protein sequence ID" value="CAD6225584.1"/>
    <property type="molecule type" value="Genomic_DNA"/>
</dbReference>
<dbReference type="InterPro" id="IPR044673">
    <property type="entry name" value="DCL-like"/>
</dbReference>
<protein>
    <submittedName>
        <fullName evidence="1">Uncharacterized protein</fullName>
    </submittedName>
</protein>
<dbReference type="PANTHER" id="PTHR33415">
    <property type="entry name" value="PROTEIN EMBRYO DEFECTIVE 514"/>
    <property type="match status" value="1"/>
</dbReference>